<dbReference type="Proteomes" id="UP001174932">
    <property type="component" value="Unassembled WGS sequence"/>
</dbReference>
<dbReference type="SUPFAM" id="SSF46689">
    <property type="entry name" value="Homeodomain-like"/>
    <property type="match status" value="1"/>
</dbReference>
<dbReference type="PANTHER" id="PTHR30055:SF234">
    <property type="entry name" value="HTH-TYPE TRANSCRIPTIONAL REGULATOR BETI"/>
    <property type="match status" value="1"/>
</dbReference>
<evidence type="ECO:0000256" key="1">
    <source>
        <dbReference type="ARBA" id="ARBA00022491"/>
    </source>
</evidence>
<dbReference type="PROSITE" id="PS50977">
    <property type="entry name" value="HTH_TETR_2"/>
    <property type="match status" value="1"/>
</dbReference>
<dbReference type="Pfam" id="PF13977">
    <property type="entry name" value="TetR_C_6"/>
    <property type="match status" value="1"/>
</dbReference>
<evidence type="ECO:0000256" key="5">
    <source>
        <dbReference type="PROSITE-ProRule" id="PRU00335"/>
    </source>
</evidence>
<dbReference type="Pfam" id="PF00440">
    <property type="entry name" value="TetR_N"/>
    <property type="match status" value="1"/>
</dbReference>
<protein>
    <submittedName>
        <fullName evidence="7">TetR/AcrR family transcriptional regulator</fullName>
    </submittedName>
</protein>
<keyword evidence="2" id="KW-0805">Transcription regulation</keyword>
<dbReference type="InterPro" id="IPR050109">
    <property type="entry name" value="HTH-type_TetR-like_transc_reg"/>
</dbReference>
<keyword evidence="8" id="KW-1185">Reference proteome</keyword>
<evidence type="ECO:0000256" key="2">
    <source>
        <dbReference type="ARBA" id="ARBA00023015"/>
    </source>
</evidence>
<dbReference type="SUPFAM" id="SSF48498">
    <property type="entry name" value="Tetracyclin repressor-like, C-terminal domain"/>
    <property type="match status" value="1"/>
</dbReference>
<keyword evidence="1" id="KW-0678">Repressor</keyword>
<dbReference type="EMBL" id="JAUOZU010000004">
    <property type="protein sequence ID" value="MDO6963217.1"/>
    <property type="molecule type" value="Genomic_DNA"/>
</dbReference>
<proteinExistence type="predicted"/>
<evidence type="ECO:0000259" key="6">
    <source>
        <dbReference type="PROSITE" id="PS50977"/>
    </source>
</evidence>
<accession>A0ABT8YIF8</accession>
<evidence type="ECO:0000256" key="4">
    <source>
        <dbReference type="ARBA" id="ARBA00023163"/>
    </source>
</evidence>
<evidence type="ECO:0000256" key="3">
    <source>
        <dbReference type="ARBA" id="ARBA00023125"/>
    </source>
</evidence>
<dbReference type="Gene3D" id="1.10.357.10">
    <property type="entry name" value="Tetracycline Repressor, domain 2"/>
    <property type="match status" value="1"/>
</dbReference>
<feature type="domain" description="HTH tetR-type" evidence="6">
    <location>
        <begin position="16"/>
        <end position="76"/>
    </location>
</feature>
<sequence>MQQEQTVRRRHSPKGSLRRSQILEAAMRVFSRDGYHNAAIAAIAEEVGLTLAGLLHHFPSKVDLLLAILEQRDIEGHALIRKSEADWRALLAGLKMLNRHNAANPDLVRLFSILNAESLIHDHPAATWFQNRSDRVRTQFSEAIEQGKIAGEVRADVDSALLASEIIGTMDGLQILWLRDPARTDIVAIFDLYVDRLSAAIATGTA</sequence>
<name>A0ABT8YIF8_9HYPH</name>
<dbReference type="PRINTS" id="PR00455">
    <property type="entry name" value="HTHTETR"/>
</dbReference>
<feature type="DNA-binding region" description="H-T-H motif" evidence="5">
    <location>
        <begin position="39"/>
        <end position="58"/>
    </location>
</feature>
<dbReference type="RefSeq" id="WP_304375120.1">
    <property type="nucleotide sequence ID" value="NZ_JAUOZU010000004.1"/>
</dbReference>
<dbReference type="InterPro" id="IPR039538">
    <property type="entry name" value="BetI_C"/>
</dbReference>
<dbReference type="PANTHER" id="PTHR30055">
    <property type="entry name" value="HTH-TYPE TRANSCRIPTIONAL REGULATOR RUTR"/>
    <property type="match status" value="1"/>
</dbReference>
<dbReference type="InterPro" id="IPR009057">
    <property type="entry name" value="Homeodomain-like_sf"/>
</dbReference>
<keyword evidence="3 5" id="KW-0238">DNA-binding</keyword>
<organism evidence="7 8">
    <name type="scientific">Rhizobium alvei</name>
    <dbReference type="NCBI Taxonomy" id="1132659"/>
    <lineage>
        <taxon>Bacteria</taxon>
        <taxon>Pseudomonadati</taxon>
        <taxon>Pseudomonadota</taxon>
        <taxon>Alphaproteobacteria</taxon>
        <taxon>Hyphomicrobiales</taxon>
        <taxon>Rhizobiaceae</taxon>
        <taxon>Rhizobium/Agrobacterium group</taxon>
        <taxon>Rhizobium</taxon>
    </lineage>
</organism>
<evidence type="ECO:0000313" key="7">
    <source>
        <dbReference type="EMBL" id="MDO6963217.1"/>
    </source>
</evidence>
<dbReference type="InterPro" id="IPR001647">
    <property type="entry name" value="HTH_TetR"/>
</dbReference>
<keyword evidence="4" id="KW-0804">Transcription</keyword>
<gene>
    <name evidence="7" type="ORF">Q4481_04565</name>
</gene>
<comment type="caution">
    <text evidence="7">The sequence shown here is derived from an EMBL/GenBank/DDBJ whole genome shotgun (WGS) entry which is preliminary data.</text>
</comment>
<reference evidence="7" key="1">
    <citation type="journal article" date="2015" name="Int. J. Syst. Evol. Microbiol.">
        <title>Rhizobium alvei sp. nov., isolated from a freshwater river.</title>
        <authorList>
            <person name="Sheu S.Y."/>
            <person name="Huang H.W."/>
            <person name="Young C.C."/>
            <person name="Chen W.M."/>
        </authorList>
    </citation>
    <scope>NUCLEOTIDE SEQUENCE</scope>
    <source>
        <strain evidence="7">TNR-22</strain>
    </source>
</reference>
<reference evidence="7" key="2">
    <citation type="submission" date="2023-07" db="EMBL/GenBank/DDBJ databases">
        <authorList>
            <person name="Shen H."/>
        </authorList>
    </citation>
    <scope>NUCLEOTIDE SEQUENCE</scope>
    <source>
        <strain evidence="7">TNR-22</strain>
    </source>
</reference>
<dbReference type="InterPro" id="IPR036271">
    <property type="entry name" value="Tet_transcr_reg_TetR-rel_C_sf"/>
</dbReference>
<evidence type="ECO:0000313" key="8">
    <source>
        <dbReference type="Proteomes" id="UP001174932"/>
    </source>
</evidence>